<evidence type="ECO:0000313" key="3">
    <source>
        <dbReference type="Proteomes" id="UP001454036"/>
    </source>
</evidence>
<dbReference type="InterPro" id="IPR001584">
    <property type="entry name" value="Integrase_cat-core"/>
</dbReference>
<evidence type="ECO:0000259" key="1">
    <source>
        <dbReference type="PROSITE" id="PS50994"/>
    </source>
</evidence>
<dbReference type="InterPro" id="IPR012337">
    <property type="entry name" value="RNaseH-like_sf"/>
</dbReference>
<organism evidence="2 3">
    <name type="scientific">Lithospermum erythrorhizon</name>
    <name type="common">Purple gromwell</name>
    <name type="synonym">Lithospermum officinale var. erythrorhizon</name>
    <dbReference type="NCBI Taxonomy" id="34254"/>
    <lineage>
        <taxon>Eukaryota</taxon>
        <taxon>Viridiplantae</taxon>
        <taxon>Streptophyta</taxon>
        <taxon>Embryophyta</taxon>
        <taxon>Tracheophyta</taxon>
        <taxon>Spermatophyta</taxon>
        <taxon>Magnoliopsida</taxon>
        <taxon>eudicotyledons</taxon>
        <taxon>Gunneridae</taxon>
        <taxon>Pentapetalae</taxon>
        <taxon>asterids</taxon>
        <taxon>lamiids</taxon>
        <taxon>Boraginales</taxon>
        <taxon>Boraginaceae</taxon>
        <taxon>Boraginoideae</taxon>
        <taxon>Lithospermeae</taxon>
        <taxon>Lithospermum</taxon>
    </lineage>
</organism>
<reference evidence="2 3" key="1">
    <citation type="submission" date="2024-01" db="EMBL/GenBank/DDBJ databases">
        <title>The complete chloroplast genome sequence of Lithospermum erythrorhizon: insights into the phylogenetic relationship among Boraginaceae species and the maternal lineages of purple gromwells.</title>
        <authorList>
            <person name="Okada T."/>
            <person name="Watanabe K."/>
        </authorList>
    </citation>
    <scope>NUCLEOTIDE SEQUENCE [LARGE SCALE GENOMIC DNA]</scope>
</reference>
<gene>
    <name evidence="2" type="ORF">LIER_01020</name>
</gene>
<dbReference type="EMBL" id="BAABME010000094">
    <property type="protein sequence ID" value="GAA0139489.1"/>
    <property type="molecule type" value="Genomic_DNA"/>
</dbReference>
<accession>A0AAV3NJZ7</accession>
<dbReference type="Proteomes" id="UP001454036">
    <property type="component" value="Unassembled WGS sequence"/>
</dbReference>
<proteinExistence type="predicted"/>
<dbReference type="GO" id="GO:0015074">
    <property type="term" value="P:DNA integration"/>
    <property type="evidence" value="ECO:0007669"/>
    <property type="project" value="InterPro"/>
</dbReference>
<comment type="caution">
    <text evidence="2">The sequence shown here is derived from an EMBL/GenBank/DDBJ whole genome shotgun (WGS) entry which is preliminary data.</text>
</comment>
<dbReference type="Pfam" id="PF00665">
    <property type="entry name" value="rve"/>
    <property type="match status" value="1"/>
</dbReference>
<dbReference type="PANTHER" id="PTHR42648:SF21">
    <property type="entry name" value="CYSTEINE-RICH RLK (RECEPTOR-LIKE PROTEIN KINASE) 8"/>
    <property type="match status" value="1"/>
</dbReference>
<dbReference type="PROSITE" id="PS50994">
    <property type="entry name" value="INTEGRASE"/>
    <property type="match status" value="1"/>
</dbReference>
<protein>
    <recommendedName>
        <fullName evidence="1">Integrase catalytic domain-containing protein</fullName>
    </recommendedName>
</protein>
<dbReference type="Gene3D" id="3.30.420.10">
    <property type="entry name" value="Ribonuclease H-like superfamily/Ribonuclease H"/>
    <property type="match status" value="1"/>
</dbReference>
<keyword evidence="3" id="KW-1185">Reference proteome</keyword>
<dbReference type="InterPro" id="IPR039537">
    <property type="entry name" value="Retrotran_Ty1/copia-like"/>
</dbReference>
<name>A0AAV3NJZ7_LITER</name>
<sequence length="221" mass="24797">MCYDYSRYTWVEFIKEKSDTFDVLKKLIVQLQKENEQHVVQIRSDHGKKFENSKFAEFCATKGITHEFSSPITPQQNGVVERKNRTIQEMAHVMLHAKNIPLKFGAEAINIACHIHNLISLRPVLKPIAYPSLLCSIIESQHSDILTAADDEGPTRGLLTINPKLLQGTHDADIPLPTVETGDASNAGNDETARFLRDEIKHLEGVIQTSLARKSVLKGKT</sequence>
<dbReference type="SUPFAM" id="SSF53098">
    <property type="entry name" value="Ribonuclease H-like"/>
    <property type="match status" value="1"/>
</dbReference>
<dbReference type="PANTHER" id="PTHR42648">
    <property type="entry name" value="TRANSPOSASE, PUTATIVE-RELATED"/>
    <property type="match status" value="1"/>
</dbReference>
<dbReference type="GO" id="GO:0003676">
    <property type="term" value="F:nucleic acid binding"/>
    <property type="evidence" value="ECO:0007669"/>
    <property type="project" value="InterPro"/>
</dbReference>
<evidence type="ECO:0000313" key="2">
    <source>
        <dbReference type="EMBL" id="GAA0139489.1"/>
    </source>
</evidence>
<dbReference type="InterPro" id="IPR036397">
    <property type="entry name" value="RNaseH_sf"/>
</dbReference>
<feature type="domain" description="Integrase catalytic" evidence="1">
    <location>
        <begin position="1"/>
        <end position="139"/>
    </location>
</feature>
<dbReference type="AlphaFoldDB" id="A0AAV3NJZ7"/>